<dbReference type="InterPro" id="IPR050342">
    <property type="entry name" value="HMGB"/>
</dbReference>
<feature type="compositionally biased region" description="Basic and acidic residues" evidence="3">
    <location>
        <begin position="560"/>
        <end position="576"/>
    </location>
</feature>
<feature type="region of interest" description="Disordered" evidence="3">
    <location>
        <begin position="1"/>
        <end position="29"/>
    </location>
</feature>
<dbReference type="GO" id="GO:0005634">
    <property type="term" value="C:nucleus"/>
    <property type="evidence" value="ECO:0007669"/>
    <property type="project" value="UniProtKB-UniRule"/>
</dbReference>
<organism evidence="5 6">
    <name type="scientific">Stylonychia lemnae</name>
    <name type="common">Ciliate</name>
    <dbReference type="NCBI Taxonomy" id="5949"/>
    <lineage>
        <taxon>Eukaryota</taxon>
        <taxon>Sar</taxon>
        <taxon>Alveolata</taxon>
        <taxon>Ciliophora</taxon>
        <taxon>Intramacronucleata</taxon>
        <taxon>Spirotrichea</taxon>
        <taxon>Stichotrichia</taxon>
        <taxon>Sporadotrichida</taxon>
        <taxon>Oxytrichidae</taxon>
        <taxon>Stylonychinae</taxon>
        <taxon>Stylonychia</taxon>
    </lineage>
</organism>
<dbReference type="PANTHER" id="PTHR48112">
    <property type="entry name" value="HIGH MOBILITY GROUP PROTEIN DSP1"/>
    <property type="match status" value="1"/>
</dbReference>
<proteinExistence type="predicted"/>
<dbReference type="CDD" id="cd00084">
    <property type="entry name" value="HMG-box_SF"/>
    <property type="match status" value="1"/>
</dbReference>
<evidence type="ECO:0000313" key="5">
    <source>
        <dbReference type="EMBL" id="CDW73455.1"/>
    </source>
</evidence>
<keyword evidence="6" id="KW-1185">Reference proteome</keyword>
<dbReference type="Pfam" id="PF00505">
    <property type="entry name" value="HMG_box"/>
    <property type="match status" value="1"/>
</dbReference>
<gene>
    <name evidence="5" type="primary">Contig13263.g14150</name>
    <name evidence="5" type="ORF">STYLEM_2432</name>
</gene>
<evidence type="ECO:0000259" key="4">
    <source>
        <dbReference type="PROSITE" id="PS50118"/>
    </source>
</evidence>
<feature type="region of interest" description="Disordered" evidence="3">
    <location>
        <begin position="537"/>
        <end position="598"/>
    </location>
</feature>
<feature type="compositionally biased region" description="Basic and acidic residues" evidence="3">
    <location>
        <begin position="1"/>
        <end position="22"/>
    </location>
</feature>
<dbReference type="Proteomes" id="UP000039865">
    <property type="component" value="Unassembled WGS sequence"/>
</dbReference>
<dbReference type="EMBL" id="CCKQ01002362">
    <property type="protein sequence ID" value="CDW73455.1"/>
    <property type="molecule type" value="Genomic_DNA"/>
</dbReference>
<evidence type="ECO:0000313" key="6">
    <source>
        <dbReference type="Proteomes" id="UP000039865"/>
    </source>
</evidence>
<dbReference type="InterPro" id="IPR009071">
    <property type="entry name" value="HMG_box_dom"/>
</dbReference>
<feature type="compositionally biased region" description="Polar residues" evidence="3">
    <location>
        <begin position="153"/>
        <end position="163"/>
    </location>
</feature>
<feature type="compositionally biased region" description="Low complexity" evidence="3">
    <location>
        <begin position="791"/>
        <end position="822"/>
    </location>
</feature>
<dbReference type="OrthoDB" id="1919336at2759"/>
<feature type="region of interest" description="Disordered" evidence="3">
    <location>
        <begin position="782"/>
        <end position="846"/>
    </location>
</feature>
<dbReference type="Gene3D" id="1.10.30.10">
    <property type="entry name" value="High mobility group box domain"/>
    <property type="match status" value="1"/>
</dbReference>
<protein>
    <recommendedName>
        <fullName evidence="4">HMG box domain-containing protein</fullName>
    </recommendedName>
</protein>
<keyword evidence="2" id="KW-0539">Nucleus</keyword>
<feature type="region of interest" description="Disordered" evidence="3">
    <location>
        <begin position="47"/>
        <end position="66"/>
    </location>
</feature>
<feature type="region of interest" description="Disordered" evidence="3">
    <location>
        <begin position="106"/>
        <end position="170"/>
    </location>
</feature>
<feature type="compositionally biased region" description="Polar residues" evidence="3">
    <location>
        <begin position="577"/>
        <end position="598"/>
    </location>
</feature>
<dbReference type="SUPFAM" id="SSF47095">
    <property type="entry name" value="HMG-box"/>
    <property type="match status" value="1"/>
</dbReference>
<sequence length="1110" mass="127845">MVKTQPSDELRPEISESEDRQQPDSSKFSFKSLPVMMFDKIQNHSTSDEFVQVKQPSEEPSNIIQNRSKVLHQYPLGSIGEKHFLKANPFNIAAKLGVDKRLNDKDLSQDDSKHSDSEQLIPLKKIRKSGQSGNLLQDKDCSDASYDSEEENSIASKQSVSLDSNDEDDSPLEEYLKLGQQNKNIMLHHDKFSDKAESHIIQKSILMANNRKDIISQSNQALSLLEQRLQNIPEFESPAALGSNQFRTRISKDQLIGAEEQNQKINQLLSRDQQMIVEDLPQNQENHQEAQNTQREMAQQDMLGDIEKLNQPGPLQNTDSKKEKQIDYDIFDQSQINIVNKGPRRPLSPYIFFSQEKRKELKKEHPDWNSTQIMKQVSVLWQRMSAEQKRDFQEQSKKDRERYENERSDFVAKKEEDPKLELAPSVLETVKQRSQILKQQLEKRKKSDDIYIDTLLPAKRQRKVRKNSSKQLEQLVTNDQDRLKQIAHANSVKVPQKSIIHEIMPMQQQIFHNRESMDEKKETSSFTNLRLAIQQNQKINQKEEIKSSQNGHGESSPIKTKTEVQIERDRLVHRIQSDISVQKQSEQSTGRFQSRTGSSITQITQLMQRGDVSPMNDAPPRIQAFNSLQLQRQRLAQQQEYNKSSVNLSSDLHQQRFLPTPLMSSSSLQQFAFTPRNETQFQAAQLQPNQFGRGIPPSPGRNNLSSNTRLPYQTFQSLTQQQIFPNHNILSSSYQLPQQQYLGLQNQHLNHQYLQQQQYIPQEHLLNHAQLNYFLHQQQQHQQITLGASHPPSQAQIQSQQQQPPSVSQVAPQQSQVQNASPLTHPTQQQSSSAAIPTATGSGIETNNLQGFTQFIQGNPQNQSQAPIQLMQAAEFNHQIVQQSHQQHQQQQQQQQQQQLHQQQQQHQQHQQQQQSHQQQPQLQSLNSHQSQNFQNHLHGNHITTYYDDQLKAQAQANLPPINIQPSHTNLTPFQSSIQLPTIPFYGSWGYYDAKNHLRGNSNINLNEDDFNEFTNIHLQRYNSSLINNQSTLNLSFPQITNYHQGTFNLLGGPGSSSNLHIQNQPAFYPFVLQNDQAKQKVDEEQENNDQIESHNDEELLQLGKASQKQ</sequence>
<dbReference type="PROSITE" id="PS50118">
    <property type="entry name" value="HMG_BOX_2"/>
    <property type="match status" value="1"/>
</dbReference>
<feature type="compositionally biased region" description="Basic and acidic residues" evidence="3">
    <location>
        <begin position="106"/>
        <end position="117"/>
    </location>
</feature>
<feature type="domain" description="HMG box" evidence="4">
    <location>
        <begin position="343"/>
        <end position="411"/>
    </location>
</feature>
<feature type="compositionally biased region" description="Low complexity" evidence="3">
    <location>
        <begin position="882"/>
        <end position="930"/>
    </location>
</feature>
<dbReference type="AlphaFoldDB" id="A0A077ZW19"/>
<dbReference type="GO" id="GO:0003677">
    <property type="term" value="F:DNA binding"/>
    <property type="evidence" value="ECO:0007669"/>
    <property type="project" value="UniProtKB-UniRule"/>
</dbReference>
<feature type="region of interest" description="Disordered" evidence="3">
    <location>
        <begin position="1078"/>
        <end position="1110"/>
    </location>
</feature>
<name>A0A077ZW19_STYLE</name>
<evidence type="ECO:0000256" key="1">
    <source>
        <dbReference type="ARBA" id="ARBA00023125"/>
    </source>
</evidence>
<evidence type="ECO:0000256" key="3">
    <source>
        <dbReference type="SAM" id="MobiDB-lite"/>
    </source>
</evidence>
<evidence type="ECO:0000256" key="2">
    <source>
        <dbReference type="PROSITE-ProRule" id="PRU00267"/>
    </source>
</evidence>
<dbReference type="InParanoid" id="A0A077ZW19"/>
<accession>A0A077ZW19</accession>
<feature type="compositionally biased region" description="Polar residues" evidence="3">
    <location>
        <begin position="547"/>
        <end position="559"/>
    </location>
</feature>
<dbReference type="InterPro" id="IPR036910">
    <property type="entry name" value="HMG_box_dom_sf"/>
</dbReference>
<reference evidence="5 6" key="1">
    <citation type="submission" date="2014-06" db="EMBL/GenBank/DDBJ databases">
        <authorList>
            <person name="Swart Estienne"/>
        </authorList>
    </citation>
    <scope>NUCLEOTIDE SEQUENCE [LARGE SCALE GENOMIC DNA]</scope>
    <source>
        <strain evidence="5 6">130c</strain>
    </source>
</reference>
<feature type="DNA-binding region" description="HMG box" evidence="2">
    <location>
        <begin position="343"/>
        <end position="411"/>
    </location>
</feature>
<feature type="region of interest" description="Disordered" evidence="3">
    <location>
        <begin position="390"/>
        <end position="415"/>
    </location>
</feature>
<feature type="compositionally biased region" description="Polar residues" evidence="3">
    <location>
        <begin position="824"/>
        <end position="846"/>
    </location>
</feature>
<dbReference type="SMART" id="SM00398">
    <property type="entry name" value="HMG"/>
    <property type="match status" value="1"/>
</dbReference>
<feature type="region of interest" description="Disordered" evidence="3">
    <location>
        <begin position="879"/>
        <end position="930"/>
    </location>
</feature>
<keyword evidence="1 2" id="KW-0238">DNA-binding</keyword>